<dbReference type="Proteomes" id="UP001597244">
    <property type="component" value="Unassembled WGS sequence"/>
</dbReference>
<feature type="signal peptide" evidence="3">
    <location>
        <begin position="1"/>
        <end position="25"/>
    </location>
</feature>
<keyword evidence="2" id="KW-1133">Transmembrane helix</keyword>
<feature type="compositionally biased region" description="Low complexity" evidence="1">
    <location>
        <begin position="354"/>
        <end position="393"/>
    </location>
</feature>
<feature type="domain" description="SpaA-like prealbumin fold" evidence="5">
    <location>
        <begin position="416"/>
        <end position="462"/>
    </location>
</feature>
<evidence type="ECO:0000259" key="5">
    <source>
        <dbReference type="Pfam" id="PF17802"/>
    </source>
</evidence>
<feature type="domain" description="Gram-positive pilin subunit D1 N-terminal" evidence="4">
    <location>
        <begin position="52"/>
        <end position="183"/>
    </location>
</feature>
<keyword evidence="2" id="KW-0472">Membrane</keyword>
<evidence type="ECO:0000256" key="2">
    <source>
        <dbReference type="SAM" id="Phobius"/>
    </source>
</evidence>
<dbReference type="NCBIfam" id="NF033902">
    <property type="entry name" value="iso_D2_wall_anc"/>
    <property type="match status" value="1"/>
</dbReference>
<dbReference type="Pfam" id="PF16555">
    <property type="entry name" value="GramPos_pilinD1"/>
    <property type="match status" value="1"/>
</dbReference>
<dbReference type="Gene3D" id="2.60.40.10">
    <property type="entry name" value="Immunoglobulins"/>
    <property type="match status" value="2"/>
</dbReference>
<dbReference type="RefSeq" id="WP_125577889.1">
    <property type="nucleotide sequence ID" value="NZ_JBHTOF010000033.1"/>
</dbReference>
<feature type="domain" description="SpaA-like prealbumin fold" evidence="5">
    <location>
        <begin position="466"/>
        <end position="519"/>
    </location>
</feature>
<sequence>MINKKKVLSIVTVSGLALSALGAFATPAIQNGFATHVVQAANVEIDNTSVRSITVHKYENTTPAGEQATGEEMEVDTKAHPPLANVPFSVVKVTAKDKTKPISVDNYVVVDGAVTQTGKTDAAGVHQFVLGTGTAADGYYLLQEHPSSAIETPMKDVIVKVPQAKVGVGASGFLYDVNLYPKNDLSDIELDLNKTFSDDDKVESAVKGDDLSWKLSANVPTSAYSQQDLNNDSDFDDEGETVYATEFMLVDPLYSKALTFDSVDGAIGVDEAGQKVTDLVEGTDYNVTANAGATGTSVEGYQIVQIDITDAGKKKLVEAGADKVEFMMNTTVNKDYDGQLIGNTFDVYYTPSDGNPGHETTTPPGTEVPGSPKDPNTPTVPTNPENPGGNTPTDYIGRVDLLKVSEEEKSTTGDEKNNDDNKPLAGAEFAIYTTKEAAQAGDAAIGTATSDTDGRVVFDNLVAFTDTNNDGKISETEQAAGPAEYYVVETKAPEGYEVDGVIHLVKATTDNKFDLTVVDPKSTSSDYPLTGGKGLITIMITASALIIIGGAGVYYSKNKKKEA</sequence>
<feature type="region of interest" description="Disordered" evidence="1">
    <location>
        <begin position="351"/>
        <end position="395"/>
    </location>
</feature>
<dbReference type="InterPro" id="IPR013783">
    <property type="entry name" value="Ig-like_fold"/>
</dbReference>
<dbReference type="InterPro" id="IPR032364">
    <property type="entry name" value="GramPos_pilinD1_N"/>
</dbReference>
<keyword evidence="3" id="KW-0732">Signal</keyword>
<proteinExistence type="predicted"/>
<accession>A0ABW4DNP8</accession>
<evidence type="ECO:0000256" key="1">
    <source>
        <dbReference type="SAM" id="MobiDB-lite"/>
    </source>
</evidence>
<name>A0ABW4DNP8_9LACO</name>
<protein>
    <submittedName>
        <fullName evidence="6">SpaH/EbpB family LPXTG-anchored major pilin</fullName>
    </submittedName>
</protein>
<evidence type="ECO:0000256" key="3">
    <source>
        <dbReference type="SAM" id="SignalP"/>
    </source>
</evidence>
<comment type="caution">
    <text evidence="6">The sequence shown here is derived from an EMBL/GenBank/DDBJ whole genome shotgun (WGS) entry which is preliminary data.</text>
</comment>
<keyword evidence="7" id="KW-1185">Reference proteome</keyword>
<organism evidence="6 7">
    <name type="scientific">Lapidilactobacillus mulanensis</name>
    <dbReference type="NCBI Taxonomy" id="2485999"/>
    <lineage>
        <taxon>Bacteria</taxon>
        <taxon>Bacillati</taxon>
        <taxon>Bacillota</taxon>
        <taxon>Bacilli</taxon>
        <taxon>Lactobacillales</taxon>
        <taxon>Lactobacillaceae</taxon>
        <taxon>Lapidilactobacillus</taxon>
    </lineage>
</organism>
<reference evidence="7" key="1">
    <citation type="journal article" date="2019" name="Int. J. Syst. Evol. Microbiol.">
        <title>The Global Catalogue of Microorganisms (GCM) 10K type strain sequencing project: providing services to taxonomists for standard genome sequencing and annotation.</title>
        <authorList>
            <consortium name="The Broad Institute Genomics Platform"/>
            <consortium name="The Broad Institute Genome Sequencing Center for Infectious Disease"/>
            <person name="Wu L."/>
            <person name="Ma J."/>
        </authorList>
    </citation>
    <scope>NUCLEOTIDE SEQUENCE [LARGE SCALE GENOMIC DNA]</scope>
    <source>
        <strain evidence="7">CCM 8951</strain>
    </source>
</reference>
<feature type="transmembrane region" description="Helical" evidence="2">
    <location>
        <begin position="534"/>
        <end position="555"/>
    </location>
</feature>
<feature type="chain" id="PRO_5045772451" evidence="3">
    <location>
        <begin position="26"/>
        <end position="563"/>
    </location>
</feature>
<dbReference type="Pfam" id="PF17802">
    <property type="entry name" value="SpaA"/>
    <property type="match status" value="2"/>
</dbReference>
<evidence type="ECO:0000313" key="6">
    <source>
        <dbReference type="EMBL" id="MFD1465436.1"/>
    </source>
</evidence>
<dbReference type="InterPro" id="IPR048052">
    <property type="entry name" value="FM1-like"/>
</dbReference>
<evidence type="ECO:0000313" key="7">
    <source>
        <dbReference type="Proteomes" id="UP001597244"/>
    </source>
</evidence>
<keyword evidence="2" id="KW-0812">Transmembrane</keyword>
<dbReference type="EMBL" id="JBHTOF010000033">
    <property type="protein sequence ID" value="MFD1465436.1"/>
    <property type="molecule type" value="Genomic_DNA"/>
</dbReference>
<gene>
    <name evidence="6" type="ORF">ACFQ4L_04935</name>
</gene>
<evidence type="ECO:0000259" key="4">
    <source>
        <dbReference type="Pfam" id="PF16555"/>
    </source>
</evidence>
<dbReference type="InterPro" id="IPR041033">
    <property type="entry name" value="SpaA_PFL_dom_1"/>
</dbReference>
<dbReference type="Gene3D" id="2.60.40.740">
    <property type="match status" value="1"/>
</dbReference>